<evidence type="ECO:0000313" key="2">
    <source>
        <dbReference type="Proteomes" id="UP000053841"/>
    </source>
</evidence>
<dbReference type="RefSeq" id="XP_007718811.1">
    <property type="nucleotide sequence ID" value="XM_007720621.1"/>
</dbReference>
<keyword evidence="2" id="KW-1185">Reference proteome</keyword>
<feature type="non-terminal residue" evidence="1">
    <location>
        <position position="1"/>
    </location>
</feature>
<organism evidence="1 2">
    <name type="scientific">Cochliobolus carbonum (strain 26-R-13)</name>
    <name type="common">Maize leaf spot fungus</name>
    <name type="synonym">Bipolaris zeicola</name>
    <dbReference type="NCBI Taxonomy" id="930089"/>
    <lineage>
        <taxon>Eukaryota</taxon>
        <taxon>Fungi</taxon>
        <taxon>Dikarya</taxon>
        <taxon>Ascomycota</taxon>
        <taxon>Pezizomycotina</taxon>
        <taxon>Dothideomycetes</taxon>
        <taxon>Pleosporomycetidae</taxon>
        <taxon>Pleosporales</taxon>
        <taxon>Pleosporineae</taxon>
        <taxon>Pleosporaceae</taxon>
        <taxon>Bipolaris</taxon>
    </lineage>
</organism>
<dbReference type="EMBL" id="KI965075">
    <property type="protein sequence ID" value="EUC26882.1"/>
    <property type="molecule type" value="Genomic_DNA"/>
</dbReference>
<reference evidence="1 2" key="1">
    <citation type="journal article" date="2013" name="PLoS Genet.">
        <title>Comparative genome structure, secondary metabolite, and effector coding capacity across Cochliobolus pathogens.</title>
        <authorList>
            <person name="Condon B.J."/>
            <person name="Leng Y."/>
            <person name="Wu D."/>
            <person name="Bushley K.E."/>
            <person name="Ohm R.A."/>
            <person name="Otillar R."/>
            <person name="Martin J."/>
            <person name="Schackwitz W."/>
            <person name="Grimwood J."/>
            <person name="MohdZainudin N."/>
            <person name="Xue C."/>
            <person name="Wang R."/>
            <person name="Manning V.A."/>
            <person name="Dhillon B."/>
            <person name="Tu Z.J."/>
            <person name="Steffenson B.J."/>
            <person name="Salamov A."/>
            <person name="Sun H."/>
            <person name="Lowry S."/>
            <person name="LaButti K."/>
            <person name="Han J."/>
            <person name="Copeland A."/>
            <person name="Lindquist E."/>
            <person name="Barry K."/>
            <person name="Schmutz J."/>
            <person name="Baker S.E."/>
            <person name="Ciuffetti L.M."/>
            <person name="Grigoriev I.V."/>
            <person name="Zhong S."/>
            <person name="Turgeon B.G."/>
        </authorList>
    </citation>
    <scope>NUCLEOTIDE SEQUENCE [LARGE SCALE GENOMIC DNA]</scope>
    <source>
        <strain evidence="1 2">26-R-13</strain>
    </source>
</reference>
<gene>
    <name evidence="1" type="ORF">COCCADRAFT_113115</name>
</gene>
<accession>W6XIG4</accession>
<dbReference type="HOGENOM" id="CLU_3147138_0_0_1"/>
<dbReference type="AlphaFoldDB" id="W6XIG4"/>
<sequence length="49" mass="5629">LIPRATKQLPIHPTWLLFSRLRFVLSLSEHFGNPCHGNFLSRPYLPVAS</sequence>
<dbReference type="Proteomes" id="UP000053841">
    <property type="component" value="Unassembled WGS sequence"/>
</dbReference>
<dbReference type="GeneID" id="19144585"/>
<name>W6XIG4_COCC2</name>
<protein>
    <submittedName>
        <fullName evidence="1">Uncharacterized protein</fullName>
    </submittedName>
</protein>
<proteinExistence type="predicted"/>
<evidence type="ECO:0000313" key="1">
    <source>
        <dbReference type="EMBL" id="EUC26882.1"/>
    </source>
</evidence>
<dbReference type="KEGG" id="bze:COCCADRAFT_113115"/>